<evidence type="ECO:0000313" key="3">
    <source>
        <dbReference type="Proteomes" id="UP000094463"/>
    </source>
</evidence>
<dbReference type="KEGG" id="bbev:BBEV_1729"/>
<dbReference type="AlphaFoldDB" id="A0A1D7QVQ2"/>
<gene>
    <name evidence="2" type="ORF">BBEV_1729</name>
</gene>
<dbReference type="OrthoDB" id="2880784at2"/>
<keyword evidence="3" id="KW-1185">Reference proteome</keyword>
<evidence type="ECO:0000313" key="2">
    <source>
        <dbReference type="EMBL" id="AOM83090.1"/>
    </source>
</evidence>
<feature type="transmembrane region" description="Helical" evidence="1">
    <location>
        <begin position="185"/>
        <end position="202"/>
    </location>
</feature>
<feature type="transmembrane region" description="Helical" evidence="1">
    <location>
        <begin position="52"/>
        <end position="75"/>
    </location>
</feature>
<feature type="transmembrane region" description="Helical" evidence="1">
    <location>
        <begin position="81"/>
        <end position="104"/>
    </location>
</feature>
<dbReference type="RefSeq" id="WP_069365105.1">
    <property type="nucleotide sequence ID" value="NZ_CP012502.1"/>
</dbReference>
<evidence type="ECO:0000256" key="1">
    <source>
        <dbReference type="SAM" id="Phobius"/>
    </source>
</evidence>
<accession>A0A1D7QVQ2</accession>
<feature type="transmembrane region" description="Helical" evidence="1">
    <location>
        <begin position="20"/>
        <end position="40"/>
    </location>
</feature>
<feature type="transmembrane region" description="Helical" evidence="1">
    <location>
        <begin position="157"/>
        <end position="176"/>
    </location>
</feature>
<proteinExistence type="predicted"/>
<keyword evidence="1" id="KW-0472">Membrane</keyword>
<evidence type="ECO:0008006" key="4">
    <source>
        <dbReference type="Google" id="ProtNLM"/>
    </source>
</evidence>
<dbReference type="EMBL" id="CP012502">
    <property type="protein sequence ID" value="AOM83090.1"/>
    <property type="molecule type" value="Genomic_DNA"/>
</dbReference>
<reference evidence="2 3" key="1">
    <citation type="submission" date="2015-08" db="EMBL/GenBank/DDBJ databases">
        <title>The complete genome sequence of Bacillus beveridgei MLTeJB.</title>
        <authorList>
            <person name="Hanson T.E."/>
            <person name="Mesa C."/>
            <person name="Basesman S.M."/>
            <person name="Oremland R.S."/>
        </authorList>
    </citation>
    <scope>NUCLEOTIDE SEQUENCE [LARGE SCALE GENOMIC DNA]</scope>
    <source>
        <strain evidence="2 3">MLTeJB</strain>
    </source>
</reference>
<organism evidence="2 3">
    <name type="scientific">Salisediminibacterium beveridgei</name>
    <dbReference type="NCBI Taxonomy" id="632773"/>
    <lineage>
        <taxon>Bacteria</taxon>
        <taxon>Bacillati</taxon>
        <taxon>Bacillota</taxon>
        <taxon>Bacilli</taxon>
        <taxon>Bacillales</taxon>
        <taxon>Bacillaceae</taxon>
        <taxon>Salisediminibacterium</taxon>
    </lineage>
</organism>
<dbReference type="STRING" id="632773.BBEV_1729"/>
<protein>
    <recommendedName>
        <fullName evidence="4">Prolipoprotein diacylglyceryl transferase</fullName>
    </recommendedName>
</protein>
<keyword evidence="1" id="KW-0812">Transmembrane</keyword>
<dbReference type="Proteomes" id="UP000094463">
    <property type="component" value="Chromosome"/>
</dbReference>
<feature type="transmembrane region" description="Helical" evidence="1">
    <location>
        <begin position="116"/>
        <end position="137"/>
    </location>
</feature>
<name>A0A1D7QVQ2_9BACI</name>
<keyword evidence="1" id="KW-1133">Transmembrane helix</keyword>
<sequence length="204" mass="23228">MFEAYRTFSLGPLSLSMELLFLLAGVITAFFVVDYYLKWLEINEREKITDQMTWALFGAIVIFKFWPVITAPALLRDPMNALYFTGGPLAMEMALLFAFGWMLVNAWLRKWPLIMGEALMGGAILGAMVFLFGIRQIGAVSPLPFGFQVDEITVHPVNLYTVFLLILVMTGRFIYFDRNAGIKPLVYYVVIVMAIWTLLSPFRV</sequence>